<dbReference type="GO" id="GO:0003676">
    <property type="term" value="F:nucleic acid binding"/>
    <property type="evidence" value="ECO:0007669"/>
    <property type="project" value="InterPro"/>
</dbReference>
<organism evidence="2 3">
    <name type="scientific">Rhizobium leguminosarum bv. viciae</name>
    <dbReference type="NCBI Taxonomy" id="387"/>
    <lineage>
        <taxon>Bacteria</taxon>
        <taxon>Pseudomonadati</taxon>
        <taxon>Pseudomonadota</taxon>
        <taxon>Alphaproteobacteria</taxon>
        <taxon>Hyphomicrobiales</taxon>
        <taxon>Rhizobiaceae</taxon>
        <taxon>Rhizobium/Agrobacterium group</taxon>
        <taxon>Rhizobium</taxon>
    </lineage>
</organism>
<dbReference type="InterPro" id="IPR004365">
    <property type="entry name" value="NA-bd_OB_tRNA"/>
</dbReference>
<sequence length="57" mass="6695">MACRRMSSRRSRLTCVRWPRSAKGVTFLTIEDETGPVNVVVWPFVFEKAPPHRWDHP</sequence>
<accession>A0A8I2KFR4</accession>
<name>A0A8I2KFR4_RHILV</name>
<feature type="domain" description="OB" evidence="1">
    <location>
        <begin position="10"/>
        <end position="47"/>
    </location>
</feature>
<dbReference type="Pfam" id="PF01336">
    <property type="entry name" value="tRNA_anti-codon"/>
    <property type="match status" value="1"/>
</dbReference>
<dbReference type="AlphaFoldDB" id="A0A8I2KFR4"/>
<dbReference type="EMBL" id="WIEZ01000007">
    <property type="protein sequence ID" value="NKM46077.1"/>
    <property type="molecule type" value="Genomic_DNA"/>
</dbReference>
<evidence type="ECO:0000259" key="1">
    <source>
        <dbReference type="Pfam" id="PF01336"/>
    </source>
</evidence>
<comment type="caution">
    <text evidence="2">The sequence shown here is derived from an EMBL/GenBank/DDBJ whole genome shotgun (WGS) entry which is preliminary data.</text>
</comment>
<dbReference type="Proteomes" id="UP000662259">
    <property type="component" value="Unassembled WGS sequence"/>
</dbReference>
<evidence type="ECO:0000313" key="2">
    <source>
        <dbReference type="EMBL" id="NKM46077.1"/>
    </source>
</evidence>
<proteinExistence type="predicted"/>
<reference evidence="2" key="1">
    <citation type="submission" date="2019-10" db="EMBL/GenBank/DDBJ databases">
        <title>Rhizobium leguminosarum symbiovar viciae collection.</title>
        <authorList>
            <person name="Boivin S."/>
            <person name="Lepetit M."/>
        </authorList>
    </citation>
    <scope>NUCLEOTIDE SEQUENCE</scope>
    <source>
        <strain evidence="2">L143</strain>
    </source>
</reference>
<protein>
    <recommendedName>
        <fullName evidence="1">OB domain-containing protein</fullName>
    </recommendedName>
</protein>
<gene>
    <name evidence="2" type="ORF">GFL91_13980</name>
</gene>
<evidence type="ECO:0000313" key="3">
    <source>
        <dbReference type="Proteomes" id="UP000662259"/>
    </source>
</evidence>
<dbReference type="RefSeq" id="WP_432444801.1">
    <property type="nucleotide sequence ID" value="NZ_WIEZ01000007.1"/>
</dbReference>
<dbReference type="CDD" id="cd04485">
    <property type="entry name" value="DnaE_OBF"/>
    <property type="match status" value="1"/>
</dbReference>